<evidence type="ECO:0000256" key="1">
    <source>
        <dbReference type="SAM" id="MobiDB-lite"/>
    </source>
</evidence>
<evidence type="ECO:0000313" key="2">
    <source>
        <dbReference type="EMBL" id="CAL1702882.1"/>
    </source>
</evidence>
<feature type="region of interest" description="Disordered" evidence="1">
    <location>
        <begin position="41"/>
        <end position="62"/>
    </location>
</feature>
<feature type="compositionally biased region" description="Low complexity" evidence="1">
    <location>
        <begin position="46"/>
        <end position="56"/>
    </location>
</feature>
<accession>A0ABP1D8N5</accession>
<sequence length="141" mass="15030">MDREGQDEAKNICSTLPSPWQLDPLILVCLSKTRDLVQMSSTGLASESSRTSQLSSEGDDTSNWLSGIESPLSLAVSISTAFSSSCSAILDDSARLCRASMLSKSGSTLNDETPGALPLRSDFTRFTDGQFRAICPVSSQT</sequence>
<dbReference type="EMBL" id="OZ037945">
    <property type="protein sequence ID" value="CAL1702882.1"/>
    <property type="molecule type" value="Genomic_DNA"/>
</dbReference>
<name>A0ABP1D8N5_9APHY</name>
<reference evidence="3" key="1">
    <citation type="submission" date="2024-04" db="EMBL/GenBank/DDBJ databases">
        <authorList>
            <person name="Shaw F."/>
            <person name="Minotto A."/>
        </authorList>
    </citation>
    <scope>NUCLEOTIDE SEQUENCE [LARGE SCALE GENOMIC DNA]</scope>
</reference>
<gene>
    <name evidence="2" type="ORF">GFSPODELE1_LOCUS4287</name>
</gene>
<evidence type="ECO:0000313" key="3">
    <source>
        <dbReference type="Proteomes" id="UP001497453"/>
    </source>
</evidence>
<organism evidence="2 3">
    <name type="scientific">Somion occarium</name>
    <dbReference type="NCBI Taxonomy" id="3059160"/>
    <lineage>
        <taxon>Eukaryota</taxon>
        <taxon>Fungi</taxon>
        <taxon>Dikarya</taxon>
        <taxon>Basidiomycota</taxon>
        <taxon>Agaricomycotina</taxon>
        <taxon>Agaricomycetes</taxon>
        <taxon>Polyporales</taxon>
        <taxon>Cerrenaceae</taxon>
        <taxon>Somion</taxon>
    </lineage>
</organism>
<dbReference type="Proteomes" id="UP001497453">
    <property type="component" value="Chromosome 2"/>
</dbReference>
<keyword evidence="3" id="KW-1185">Reference proteome</keyword>
<proteinExistence type="predicted"/>
<protein>
    <submittedName>
        <fullName evidence="2">Uncharacterized protein</fullName>
    </submittedName>
</protein>